<dbReference type="Proteomes" id="UP000295063">
    <property type="component" value="Unassembled WGS sequence"/>
</dbReference>
<proteinExistence type="predicted"/>
<evidence type="ECO:0000313" key="2">
    <source>
        <dbReference type="Proteomes" id="UP000295063"/>
    </source>
</evidence>
<dbReference type="RefSeq" id="WP_132073751.1">
    <property type="nucleotide sequence ID" value="NZ_SLUI01000001.1"/>
</dbReference>
<gene>
    <name evidence="1" type="ORF">EV210_10111</name>
</gene>
<dbReference type="AlphaFoldDB" id="A0A4R1Q5I3"/>
<keyword evidence="2" id="KW-1185">Reference proteome</keyword>
<name>A0A4R1Q5I3_9FIRM</name>
<evidence type="ECO:0000313" key="1">
    <source>
        <dbReference type="EMBL" id="TCL39816.1"/>
    </source>
</evidence>
<comment type="caution">
    <text evidence="1">The sequence shown here is derived from an EMBL/GenBank/DDBJ whole genome shotgun (WGS) entry which is preliminary data.</text>
</comment>
<accession>A0A4R1Q5I3</accession>
<reference evidence="1 2" key="1">
    <citation type="submission" date="2019-03" db="EMBL/GenBank/DDBJ databases">
        <title>Genomic Encyclopedia of Type Strains, Phase IV (KMG-IV): sequencing the most valuable type-strain genomes for metagenomic binning, comparative biology and taxonomic classification.</title>
        <authorList>
            <person name="Goeker M."/>
        </authorList>
    </citation>
    <scope>NUCLEOTIDE SEQUENCE [LARGE SCALE GENOMIC DNA]</scope>
    <source>
        <strain evidence="1 2">DSM 15969</strain>
    </source>
</reference>
<sequence length="428" mass="47890">MDEAIAFIQNFIEQEYLAFKASYEERDEDIYEDQRELVDLMYGGGLRTNVNRDLNTSEEWFAEAPRHLAALKRRTLFQVKQYAHPNYGSVYACYVSSPIGWLRQKDGVETAEWSDSYDWVLYVAKIVNRRTGQPNFKIITQQNTGSGRSLGNPLEPLGALQAVKQFQPPADPQDLAEYEATSKAADELASGGSIPAVEPAKEVAKTETEAVAAPKCQDLSSMPLAKARFIERFGDIAEVVLWQRNFLGVVEEDPAYVMCLKLLGGRFYTSGFFPDGKDPAANSLPWQDLGDAMAFAQNLVSILRDGGCTALESEGERSYYPLVCYDDKLAYVPSCFTTLEHTVQGKIKSAMLTKYNCPFWPNQRNDYYKEYLEPKAYKAYRAAGKLMKETLKGRATLAIVQSPEFPVVIGGTFRPGVFAGVITTKVYT</sequence>
<dbReference type="EMBL" id="SLUI01000001">
    <property type="protein sequence ID" value="TCL39816.1"/>
    <property type="molecule type" value="Genomic_DNA"/>
</dbReference>
<dbReference type="OrthoDB" id="4325047at2"/>
<organism evidence="1 2">
    <name type="scientific">Anaerospora hongkongensis</name>
    <dbReference type="NCBI Taxonomy" id="244830"/>
    <lineage>
        <taxon>Bacteria</taxon>
        <taxon>Bacillati</taxon>
        <taxon>Bacillota</taxon>
        <taxon>Negativicutes</taxon>
        <taxon>Selenomonadales</taxon>
        <taxon>Sporomusaceae</taxon>
        <taxon>Anaerospora</taxon>
    </lineage>
</organism>
<protein>
    <submittedName>
        <fullName evidence="1">Uncharacterized protein</fullName>
    </submittedName>
</protein>